<sequence length="843" mass="91855">MKPSFCLSLVSVVLYSVPTVADELFYDDFNSGLSNWIAYGNTSTNDTVVIDGLSAYLKETGSIERVINVSGYSDINVDYVLAARLLESADYCIAEYSTDDGNSYTQMSALTNGQDGGDFYPSSITIPSSNSLTLRFRAQTGGADHCYVENVSVTATANSGGETPSIVVTEQANFGDQVIDSQTQKRISVANSGMQSLTINSAQVSGADYVLVNNSCDGVTLDNNTSCDVTVQFEPTTSGLKTATLTLDSNDPQNSTAQVTLSGYGVEDNSGEYTENYQPLTGSGNVSRNQLSYSELNSSNAVSYLATTQAFALPSEAAQPEHNFEGTLTLIAPESAGIGQFTEHRDTFRYTGNGDDPRKHIPDFSFSFVQSGTHLIPVERGINLGSHPYWEYILEPGRVWKENSDNGSSRAAIPFSLIQKNSNCVHNGLMMFTFDNQSVSQVAYQIASETCLYYQFDMWGSVAATYTPHIVADSLALKQAHQAYERSKIETRALSELVSDYPSIGLNLANIGSGVTPEHMTAYGVFFNGVHYRAECSTRQGVHPYCDRLRMPSYSTAKTAFAGTVSMRLEAMYPGYMNTDLTSLVPETANDPEGDWQDVTPNHALDMATGNYRLSSSSMSDEGSTANDTGFFLVLGHQDKLDYSISRYPRKSVPGSLFIYHTTDTYIATVAAQNFTKSQLGSRFDVFNDVLVADIWSPLGIDEGSKDTRRTYDSEGMPFGGFGLTFLSDDIVKLSKFTSIDRGAVNGQQLLDPAELAIALFEDPTSSPLPTTITNKYYANSMWGKSVTVDSGCDVMIPFMSGYGGIQFVMLPNGVIYYYVSDNDEFNWDTTAIELGKLAPYCH</sequence>
<gene>
    <name evidence="8" type="ORF">VTH8203_01212</name>
</gene>
<dbReference type="Proteomes" id="UP000219336">
    <property type="component" value="Unassembled WGS sequence"/>
</dbReference>
<evidence type="ECO:0000313" key="9">
    <source>
        <dbReference type="Proteomes" id="UP000219336"/>
    </source>
</evidence>
<protein>
    <recommendedName>
        <fullName evidence="7">HYDIN/VesB/CFA65-like Ig-like domain-containing protein</fullName>
    </recommendedName>
</protein>
<keyword evidence="4" id="KW-0969">Cilium</keyword>
<evidence type="ECO:0000256" key="6">
    <source>
        <dbReference type="SAM" id="SignalP"/>
    </source>
</evidence>
<evidence type="ECO:0000256" key="4">
    <source>
        <dbReference type="ARBA" id="ARBA00023069"/>
    </source>
</evidence>
<reference evidence="9" key="1">
    <citation type="submission" date="2016-06" db="EMBL/GenBank/DDBJ databases">
        <authorList>
            <person name="Rodrigo-Torres L."/>
            <person name="Arahal R.D."/>
            <person name="Lucena T."/>
        </authorList>
    </citation>
    <scope>NUCLEOTIDE SEQUENCE [LARGE SCALE GENOMIC DNA]</scope>
    <source>
        <strain evidence="9">CECT8203</strain>
    </source>
</reference>
<feature type="signal peptide" evidence="6">
    <location>
        <begin position="1"/>
        <end position="21"/>
    </location>
</feature>
<dbReference type="AlphaFoldDB" id="A0A240EFY2"/>
<evidence type="ECO:0000256" key="3">
    <source>
        <dbReference type="ARBA" id="ARBA00022490"/>
    </source>
</evidence>
<evidence type="ECO:0000256" key="2">
    <source>
        <dbReference type="ARBA" id="ARBA00004496"/>
    </source>
</evidence>
<organism evidence="8 9">
    <name type="scientific">Vibrio thalassae</name>
    <dbReference type="NCBI Taxonomy" id="1243014"/>
    <lineage>
        <taxon>Bacteria</taxon>
        <taxon>Pseudomonadati</taxon>
        <taxon>Pseudomonadota</taxon>
        <taxon>Gammaproteobacteria</taxon>
        <taxon>Vibrionales</taxon>
        <taxon>Vibrionaceae</taxon>
        <taxon>Vibrio</taxon>
    </lineage>
</organism>
<evidence type="ECO:0000256" key="1">
    <source>
        <dbReference type="ARBA" id="ARBA00004138"/>
    </source>
</evidence>
<dbReference type="InterPro" id="IPR012338">
    <property type="entry name" value="Beta-lactam/transpept-like"/>
</dbReference>
<proteinExistence type="predicted"/>
<keyword evidence="6" id="KW-0732">Signal</keyword>
<dbReference type="Gene3D" id="3.40.710.10">
    <property type="entry name" value="DD-peptidase/beta-lactamase superfamily"/>
    <property type="match status" value="1"/>
</dbReference>
<keyword evidence="9" id="KW-1185">Reference proteome</keyword>
<name>A0A240EFY2_9VIBR</name>
<dbReference type="RefSeq" id="WP_096992855.1">
    <property type="nucleotide sequence ID" value="NZ_JBHSII010000001.1"/>
</dbReference>
<keyword evidence="3" id="KW-0963">Cytoplasm</keyword>
<dbReference type="Pfam" id="PF22544">
    <property type="entry name" value="HYDIN_VesB_CFA65-like_Ig"/>
    <property type="match status" value="1"/>
</dbReference>
<evidence type="ECO:0000313" key="8">
    <source>
        <dbReference type="EMBL" id="SNX47597.1"/>
    </source>
</evidence>
<dbReference type="InterPro" id="IPR013783">
    <property type="entry name" value="Ig-like_fold"/>
</dbReference>
<dbReference type="SUPFAM" id="SSF56601">
    <property type="entry name" value="beta-lactamase/transpeptidase-like"/>
    <property type="match status" value="1"/>
</dbReference>
<feature type="domain" description="HYDIN/VesB/CFA65-like Ig-like" evidence="7">
    <location>
        <begin position="169"/>
        <end position="263"/>
    </location>
</feature>
<dbReference type="NCBIfam" id="NF012200">
    <property type="entry name" value="choice_anch_D"/>
    <property type="match status" value="1"/>
</dbReference>
<dbReference type="OrthoDB" id="9814204at2"/>
<dbReference type="EMBL" id="OANU01000010">
    <property type="protein sequence ID" value="SNX47597.1"/>
    <property type="molecule type" value="Genomic_DNA"/>
</dbReference>
<evidence type="ECO:0000256" key="5">
    <source>
        <dbReference type="ARBA" id="ARBA00023273"/>
    </source>
</evidence>
<accession>A0A240EFY2</accession>
<comment type="subcellular location">
    <subcellularLocation>
        <location evidence="1">Cell projection</location>
        <location evidence="1">Cilium</location>
    </subcellularLocation>
    <subcellularLocation>
        <location evidence="2">Cytoplasm</location>
    </subcellularLocation>
</comment>
<dbReference type="GO" id="GO:0005737">
    <property type="term" value="C:cytoplasm"/>
    <property type="evidence" value="ECO:0007669"/>
    <property type="project" value="UniProtKB-SubCell"/>
</dbReference>
<evidence type="ECO:0000259" key="7">
    <source>
        <dbReference type="Pfam" id="PF22544"/>
    </source>
</evidence>
<dbReference type="Gene3D" id="2.60.40.10">
    <property type="entry name" value="Immunoglobulins"/>
    <property type="match status" value="1"/>
</dbReference>
<keyword evidence="5" id="KW-0966">Cell projection</keyword>
<dbReference type="InterPro" id="IPR053879">
    <property type="entry name" value="HYDIN_VesB_CFA65-like_Ig"/>
</dbReference>
<feature type="chain" id="PRO_5012286215" description="HYDIN/VesB/CFA65-like Ig-like domain-containing protein" evidence="6">
    <location>
        <begin position="22"/>
        <end position="843"/>
    </location>
</feature>